<sequence>MKIYAAPMEGVTGYVYRNAHRHYFQGIDKYYTPFLTPKKGKGWTSREKNDIAPEHNQNINLVPQILTNQADDFVRMAEKLADCGYEEINLNLGCPSGTVVSKGKGCGFLADREKLLRFFEQVFDKVTVKVSVKTRLGLDSPEEIEPLMAIYNQFPLSEVIIHARIHKDFYKRPVNREAFRKGFLLCRHPVCYNGDIFAKADFERFREEFPEVDRIMIGRGLIANPQLAEMFTEDGRPDKVRWKAFHDEICAGYEDIMSGERNVLFKMKELWNYMLPMFEDGEKIGKKIKKSVRLQTYKELVDMLFREKDFRQHVES</sequence>
<evidence type="ECO:0000259" key="10">
    <source>
        <dbReference type="Pfam" id="PF01207"/>
    </source>
</evidence>
<dbReference type="GO" id="GO:0003723">
    <property type="term" value="F:RNA binding"/>
    <property type="evidence" value="ECO:0007669"/>
    <property type="project" value="TreeGrafter"/>
</dbReference>
<comment type="function">
    <text evidence="7">Catalyzes the synthesis of 5,6-dihydrouridine (D), a modified base found in the D-loop of most tRNAs, via the reduction of the C5-C6 double bond in target uridines.</text>
</comment>
<dbReference type="SUPFAM" id="SSF51395">
    <property type="entry name" value="FMN-linked oxidoreductases"/>
    <property type="match status" value="1"/>
</dbReference>
<proteinExistence type="inferred from homology"/>
<dbReference type="CDD" id="cd02801">
    <property type="entry name" value="DUS_like_FMN"/>
    <property type="match status" value="1"/>
</dbReference>
<keyword evidence="3 7" id="KW-0288">FMN</keyword>
<dbReference type="InterPro" id="IPR001269">
    <property type="entry name" value="DUS_fam"/>
</dbReference>
<keyword evidence="4 7" id="KW-0819">tRNA processing</keyword>
<dbReference type="Proteomes" id="UP000824049">
    <property type="component" value="Unassembled WGS sequence"/>
</dbReference>
<evidence type="ECO:0000256" key="8">
    <source>
        <dbReference type="PIRSR" id="PIRSR006621-1"/>
    </source>
</evidence>
<evidence type="ECO:0000256" key="4">
    <source>
        <dbReference type="ARBA" id="ARBA00022694"/>
    </source>
</evidence>
<feature type="active site" description="Proton donor" evidence="8">
    <location>
        <position position="94"/>
    </location>
</feature>
<protein>
    <recommendedName>
        <fullName evidence="7">tRNA-dihydrouridine synthase</fullName>
        <ecNumber evidence="7">1.3.1.-</ecNumber>
    </recommendedName>
</protein>
<dbReference type="InterPro" id="IPR013785">
    <property type="entry name" value="Aldolase_TIM"/>
</dbReference>
<evidence type="ECO:0000256" key="2">
    <source>
        <dbReference type="ARBA" id="ARBA00022630"/>
    </source>
</evidence>
<comment type="similarity">
    <text evidence="7">Belongs to the dus family.</text>
</comment>
<evidence type="ECO:0000313" key="12">
    <source>
        <dbReference type="Proteomes" id="UP000824049"/>
    </source>
</evidence>
<evidence type="ECO:0000256" key="1">
    <source>
        <dbReference type="ARBA" id="ARBA00001917"/>
    </source>
</evidence>
<evidence type="ECO:0000256" key="7">
    <source>
        <dbReference type="PIRNR" id="PIRNR006621"/>
    </source>
</evidence>
<comment type="caution">
    <text evidence="11">The sequence shown here is derived from an EMBL/GenBank/DDBJ whole genome shotgun (WGS) entry which is preliminary data.</text>
</comment>
<dbReference type="Pfam" id="PF01207">
    <property type="entry name" value="Dus"/>
    <property type="match status" value="1"/>
</dbReference>
<feature type="binding site" evidence="9">
    <location>
        <position position="64"/>
    </location>
    <ligand>
        <name>FMN</name>
        <dbReference type="ChEBI" id="CHEBI:58210"/>
    </ligand>
</feature>
<evidence type="ECO:0000313" key="11">
    <source>
        <dbReference type="EMBL" id="HIZ38526.1"/>
    </source>
</evidence>
<dbReference type="AlphaFoldDB" id="A0A9D2J6J6"/>
<keyword evidence="2 7" id="KW-0285">Flavoprotein</keyword>
<keyword evidence="5" id="KW-0521">NADP</keyword>
<evidence type="ECO:0000256" key="6">
    <source>
        <dbReference type="ARBA" id="ARBA00023002"/>
    </source>
</evidence>
<dbReference type="PROSITE" id="PS01136">
    <property type="entry name" value="UPF0034"/>
    <property type="match status" value="1"/>
</dbReference>
<reference evidence="11" key="1">
    <citation type="journal article" date="2021" name="PeerJ">
        <title>Extensive microbial diversity within the chicken gut microbiome revealed by metagenomics and culture.</title>
        <authorList>
            <person name="Gilroy R."/>
            <person name="Ravi A."/>
            <person name="Getino M."/>
            <person name="Pursley I."/>
            <person name="Horton D.L."/>
            <person name="Alikhan N.F."/>
            <person name="Baker D."/>
            <person name="Gharbi K."/>
            <person name="Hall N."/>
            <person name="Watson M."/>
            <person name="Adriaenssens E.M."/>
            <person name="Foster-Nyarko E."/>
            <person name="Jarju S."/>
            <person name="Secka A."/>
            <person name="Antonio M."/>
            <person name="Oren A."/>
            <person name="Chaudhuri R.R."/>
            <person name="La Ragione R."/>
            <person name="Hildebrand F."/>
            <person name="Pallen M.J."/>
        </authorList>
    </citation>
    <scope>NUCLEOTIDE SEQUENCE</scope>
    <source>
        <strain evidence="11">CHK179-28034</strain>
    </source>
</reference>
<keyword evidence="6 7" id="KW-0560">Oxidoreductase</keyword>
<evidence type="ECO:0000256" key="3">
    <source>
        <dbReference type="ARBA" id="ARBA00022643"/>
    </source>
</evidence>
<evidence type="ECO:0000256" key="9">
    <source>
        <dbReference type="PIRSR" id="PIRSR006621-2"/>
    </source>
</evidence>
<dbReference type="InterPro" id="IPR018517">
    <property type="entry name" value="tRNA_hU_synthase_CS"/>
</dbReference>
<dbReference type="PANTHER" id="PTHR45846">
    <property type="entry name" value="TRNA-DIHYDROURIDINE(47) SYNTHASE [NAD(P)(+)]-LIKE"/>
    <property type="match status" value="1"/>
</dbReference>
<feature type="binding site" evidence="9">
    <location>
        <begin position="218"/>
        <end position="219"/>
    </location>
    <ligand>
        <name>FMN</name>
        <dbReference type="ChEBI" id="CHEBI:58210"/>
    </ligand>
</feature>
<dbReference type="PANTHER" id="PTHR45846:SF1">
    <property type="entry name" value="TRNA-DIHYDROURIDINE(47) SYNTHASE [NAD(P)(+)]-LIKE"/>
    <property type="match status" value="1"/>
</dbReference>
<reference evidence="11" key="2">
    <citation type="submission" date="2021-04" db="EMBL/GenBank/DDBJ databases">
        <authorList>
            <person name="Gilroy R."/>
        </authorList>
    </citation>
    <scope>NUCLEOTIDE SEQUENCE</scope>
    <source>
        <strain evidence="11">CHK179-28034</strain>
    </source>
</reference>
<dbReference type="EC" id="1.3.1.-" evidence="7"/>
<dbReference type="GO" id="GO:0050660">
    <property type="term" value="F:flavin adenine dinucleotide binding"/>
    <property type="evidence" value="ECO:0007669"/>
    <property type="project" value="InterPro"/>
</dbReference>
<feature type="binding site" evidence="9">
    <location>
        <position position="162"/>
    </location>
    <ligand>
        <name>FMN</name>
        <dbReference type="ChEBI" id="CHEBI:58210"/>
    </ligand>
</feature>
<evidence type="ECO:0000256" key="5">
    <source>
        <dbReference type="ARBA" id="ARBA00022857"/>
    </source>
</evidence>
<organism evidence="11 12">
    <name type="scientific">Candidatus Anaerobutyricum stercoris</name>
    <dbReference type="NCBI Taxonomy" id="2838457"/>
    <lineage>
        <taxon>Bacteria</taxon>
        <taxon>Bacillati</taxon>
        <taxon>Bacillota</taxon>
        <taxon>Clostridia</taxon>
        <taxon>Lachnospirales</taxon>
        <taxon>Lachnospiraceae</taxon>
        <taxon>Anaerobutyricum</taxon>
    </lineage>
</organism>
<keyword evidence="9" id="KW-0547">Nucleotide-binding</keyword>
<dbReference type="EMBL" id="DXBR01000013">
    <property type="protein sequence ID" value="HIZ38526.1"/>
    <property type="molecule type" value="Genomic_DNA"/>
</dbReference>
<accession>A0A9D2J6J6</accession>
<feature type="binding site" evidence="9">
    <location>
        <position position="133"/>
    </location>
    <ligand>
        <name>FMN</name>
        <dbReference type="ChEBI" id="CHEBI:58210"/>
    </ligand>
</feature>
<name>A0A9D2J6J6_9FIRM</name>
<comment type="cofactor">
    <cofactor evidence="1 7 9">
        <name>FMN</name>
        <dbReference type="ChEBI" id="CHEBI:58210"/>
    </cofactor>
</comment>
<dbReference type="PIRSF" id="PIRSF006621">
    <property type="entry name" value="Dus"/>
    <property type="match status" value="1"/>
</dbReference>
<dbReference type="GO" id="GO:0017150">
    <property type="term" value="F:tRNA dihydrouridine synthase activity"/>
    <property type="evidence" value="ECO:0007669"/>
    <property type="project" value="InterPro"/>
</dbReference>
<dbReference type="Gene3D" id="3.20.20.70">
    <property type="entry name" value="Aldolase class I"/>
    <property type="match status" value="1"/>
</dbReference>
<feature type="domain" description="DUS-like FMN-binding" evidence="10">
    <location>
        <begin position="5"/>
        <end position="233"/>
    </location>
</feature>
<dbReference type="InterPro" id="IPR035587">
    <property type="entry name" value="DUS-like_FMN-bd"/>
</dbReference>
<gene>
    <name evidence="11" type="ORF">H9968_01165</name>
</gene>